<evidence type="ECO:0000256" key="3">
    <source>
        <dbReference type="ARBA" id="ARBA00022963"/>
    </source>
</evidence>
<keyword evidence="4" id="KW-0732">Signal</keyword>
<proteinExistence type="inferred from homology"/>
<gene>
    <name evidence="5" type="ORF">HS088_TW01G01007</name>
</gene>
<dbReference type="EMBL" id="JAAARO010000001">
    <property type="protein sequence ID" value="KAF5753088.1"/>
    <property type="molecule type" value="Genomic_DNA"/>
</dbReference>
<feature type="signal peptide" evidence="4">
    <location>
        <begin position="1"/>
        <end position="24"/>
    </location>
</feature>
<dbReference type="AlphaFoldDB" id="A0A7J7E394"/>
<reference evidence="5 6" key="1">
    <citation type="journal article" date="2020" name="Nat. Commun.">
        <title>Genome of Tripterygium wilfordii and identification of cytochrome P450 involved in triptolide biosynthesis.</title>
        <authorList>
            <person name="Tu L."/>
            <person name="Su P."/>
            <person name="Zhang Z."/>
            <person name="Gao L."/>
            <person name="Wang J."/>
            <person name="Hu T."/>
            <person name="Zhou J."/>
            <person name="Zhang Y."/>
            <person name="Zhao Y."/>
            <person name="Liu Y."/>
            <person name="Song Y."/>
            <person name="Tong Y."/>
            <person name="Lu Y."/>
            <person name="Yang J."/>
            <person name="Xu C."/>
            <person name="Jia M."/>
            <person name="Peters R.J."/>
            <person name="Huang L."/>
            <person name="Gao W."/>
        </authorList>
    </citation>
    <scope>NUCLEOTIDE SEQUENCE [LARGE SCALE GENOMIC DNA]</scope>
    <source>
        <strain evidence="6">cv. XIE 37</strain>
        <tissue evidence="5">Leaf</tissue>
    </source>
</reference>
<dbReference type="InterPro" id="IPR051058">
    <property type="entry name" value="GDSL_Est/Lipase"/>
</dbReference>
<dbReference type="PANTHER" id="PTHR45648:SF180">
    <property type="entry name" value="OS04G0561800 PROTEIN"/>
    <property type="match status" value="1"/>
</dbReference>
<keyword evidence="3" id="KW-0442">Lipid degradation</keyword>
<dbReference type="InterPro" id="IPR001087">
    <property type="entry name" value="GDSL"/>
</dbReference>
<keyword evidence="3" id="KW-0443">Lipid metabolism</keyword>
<comment type="caution">
    <text evidence="5">The sequence shown here is derived from an EMBL/GenBank/DDBJ whole genome shotgun (WGS) entry which is preliminary data.</text>
</comment>
<dbReference type="Pfam" id="PF00657">
    <property type="entry name" value="Lipase_GDSL"/>
    <property type="match status" value="1"/>
</dbReference>
<dbReference type="Gene3D" id="3.40.50.1110">
    <property type="entry name" value="SGNH hydrolase"/>
    <property type="match status" value="1"/>
</dbReference>
<dbReference type="PANTHER" id="PTHR45648">
    <property type="entry name" value="GDSL LIPASE/ACYLHYDROLASE FAMILY PROTEIN (AFU_ORTHOLOGUE AFUA_4G14700)"/>
    <property type="match status" value="1"/>
</dbReference>
<dbReference type="CDD" id="cd01837">
    <property type="entry name" value="SGNH_plant_lipase_like"/>
    <property type="match status" value="1"/>
</dbReference>
<evidence type="ECO:0000313" key="5">
    <source>
        <dbReference type="EMBL" id="KAF5753088.1"/>
    </source>
</evidence>
<feature type="chain" id="PRO_5029510897" description="GDSL esterase/lipase" evidence="4">
    <location>
        <begin position="25"/>
        <end position="357"/>
    </location>
</feature>
<name>A0A7J7E394_TRIWF</name>
<evidence type="ECO:0000256" key="4">
    <source>
        <dbReference type="SAM" id="SignalP"/>
    </source>
</evidence>
<evidence type="ECO:0000256" key="2">
    <source>
        <dbReference type="ARBA" id="ARBA00022801"/>
    </source>
</evidence>
<dbReference type="InParanoid" id="A0A7J7E394"/>
<accession>A0A7J7E394</accession>
<evidence type="ECO:0008006" key="7">
    <source>
        <dbReference type="Google" id="ProtNLM"/>
    </source>
</evidence>
<organism evidence="5 6">
    <name type="scientific">Tripterygium wilfordii</name>
    <name type="common">Thunder God vine</name>
    <dbReference type="NCBI Taxonomy" id="458696"/>
    <lineage>
        <taxon>Eukaryota</taxon>
        <taxon>Viridiplantae</taxon>
        <taxon>Streptophyta</taxon>
        <taxon>Embryophyta</taxon>
        <taxon>Tracheophyta</taxon>
        <taxon>Spermatophyta</taxon>
        <taxon>Magnoliopsida</taxon>
        <taxon>eudicotyledons</taxon>
        <taxon>Gunneridae</taxon>
        <taxon>Pentapetalae</taxon>
        <taxon>rosids</taxon>
        <taxon>fabids</taxon>
        <taxon>Celastrales</taxon>
        <taxon>Celastraceae</taxon>
        <taxon>Tripterygium</taxon>
    </lineage>
</organism>
<sequence length="357" mass="39708">MTTLSSQFLLLWLLSLPLHFSTEAALPAFIFGDSTFDVGTNNFLQHSTATANYLYNGIDFPFSHRNFLVDSSARLFGYKQSPSPYFLLANHSSSFKRRIFQGVNFASGGSGILNTTGFLAYGEVVSLGMQIQQFSIVEQNIKQILGNPQATANFFSKSIFLISVGSNDVFDYKRFNGTIGGVPVSPPELMQILLLNYTDHLTSLYNLGARKFGIISMPPLGCCPYVRDRNNGKCLELANEFAKSFFIQMKTLLELLSKQLPGMTYSLGNSYKMTVNIIQNPLIFGIKETRKACCGNGTFNGLTQCDQTTNLCAERQDHLFWDWFHPTQAVSRLAALTLYGGSRGLVTPMNFSRLVQI</sequence>
<evidence type="ECO:0000313" key="6">
    <source>
        <dbReference type="Proteomes" id="UP000593562"/>
    </source>
</evidence>
<dbReference type="InterPro" id="IPR036514">
    <property type="entry name" value="SGNH_hydro_sf"/>
</dbReference>
<comment type="similarity">
    <text evidence="1">Belongs to the 'GDSL' lipolytic enzyme family.</text>
</comment>
<evidence type="ECO:0000256" key="1">
    <source>
        <dbReference type="ARBA" id="ARBA00008668"/>
    </source>
</evidence>
<dbReference type="GO" id="GO:0016042">
    <property type="term" value="P:lipid catabolic process"/>
    <property type="evidence" value="ECO:0007669"/>
    <property type="project" value="UniProtKB-KW"/>
</dbReference>
<dbReference type="InterPro" id="IPR035669">
    <property type="entry name" value="SGNH_plant_lipase-like"/>
</dbReference>
<keyword evidence="6" id="KW-1185">Reference proteome</keyword>
<dbReference type="Proteomes" id="UP000593562">
    <property type="component" value="Unassembled WGS sequence"/>
</dbReference>
<protein>
    <recommendedName>
        <fullName evidence="7">GDSL esterase/lipase</fullName>
    </recommendedName>
</protein>
<dbReference type="GO" id="GO:0016788">
    <property type="term" value="F:hydrolase activity, acting on ester bonds"/>
    <property type="evidence" value="ECO:0007669"/>
    <property type="project" value="InterPro"/>
</dbReference>
<keyword evidence="2" id="KW-0378">Hydrolase</keyword>